<keyword evidence="3" id="KW-1185">Reference proteome</keyword>
<feature type="transmembrane region" description="Helical" evidence="1">
    <location>
        <begin position="31"/>
        <end position="51"/>
    </location>
</feature>
<name>A0A5C5Z407_9BACT</name>
<protein>
    <submittedName>
        <fullName evidence="2">Uncharacterized protein</fullName>
    </submittedName>
</protein>
<keyword evidence="1" id="KW-0472">Membrane</keyword>
<evidence type="ECO:0000313" key="3">
    <source>
        <dbReference type="Proteomes" id="UP000315010"/>
    </source>
</evidence>
<dbReference type="Proteomes" id="UP000315010">
    <property type="component" value="Unassembled WGS sequence"/>
</dbReference>
<dbReference type="AlphaFoldDB" id="A0A5C5Z407"/>
<evidence type="ECO:0000256" key="1">
    <source>
        <dbReference type="SAM" id="Phobius"/>
    </source>
</evidence>
<organism evidence="2 3">
    <name type="scientific">Novipirellula herctigrandis</name>
    <dbReference type="NCBI Taxonomy" id="2527986"/>
    <lineage>
        <taxon>Bacteria</taxon>
        <taxon>Pseudomonadati</taxon>
        <taxon>Planctomycetota</taxon>
        <taxon>Planctomycetia</taxon>
        <taxon>Pirellulales</taxon>
        <taxon>Pirellulaceae</taxon>
        <taxon>Novipirellula</taxon>
    </lineage>
</organism>
<feature type="transmembrane region" description="Helical" evidence="1">
    <location>
        <begin position="7"/>
        <end position="25"/>
    </location>
</feature>
<dbReference type="RefSeq" id="WP_146397797.1">
    <property type="nucleotide sequence ID" value="NZ_SJPJ01000001.1"/>
</dbReference>
<comment type="caution">
    <text evidence="2">The sequence shown here is derived from an EMBL/GenBank/DDBJ whole genome shotgun (WGS) entry which is preliminary data.</text>
</comment>
<gene>
    <name evidence="2" type="ORF">CA13_31700</name>
</gene>
<reference evidence="2 3" key="1">
    <citation type="submission" date="2019-02" db="EMBL/GenBank/DDBJ databases">
        <title>Deep-cultivation of Planctomycetes and their phenomic and genomic characterization uncovers novel biology.</title>
        <authorList>
            <person name="Wiegand S."/>
            <person name="Jogler M."/>
            <person name="Boedeker C."/>
            <person name="Pinto D."/>
            <person name="Vollmers J."/>
            <person name="Rivas-Marin E."/>
            <person name="Kohn T."/>
            <person name="Peeters S.H."/>
            <person name="Heuer A."/>
            <person name="Rast P."/>
            <person name="Oberbeckmann S."/>
            <person name="Bunk B."/>
            <person name="Jeske O."/>
            <person name="Meyerdierks A."/>
            <person name="Storesund J.E."/>
            <person name="Kallscheuer N."/>
            <person name="Luecker S."/>
            <person name="Lage O.M."/>
            <person name="Pohl T."/>
            <person name="Merkel B.J."/>
            <person name="Hornburger P."/>
            <person name="Mueller R.-W."/>
            <person name="Bruemmer F."/>
            <person name="Labrenz M."/>
            <person name="Spormann A.M."/>
            <person name="Op Den Camp H."/>
            <person name="Overmann J."/>
            <person name="Amann R."/>
            <person name="Jetten M.S.M."/>
            <person name="Mascher T."/>
            <person name="Medema M.H."/>
            <person name="Devos D.P."/>
            <person name="Kaster A.-K."/>
            <person name="Ovreas L."/>
            <person name="Rohde M."/>
            <person name="Galperin M.Y."/>
            <person name="Jogler C."/>
        </authorList>
    </citation>
    <scope>NUCLEOTIDE SEQUENCE [LARGE SCALE GENOMIC DNA]</scope>
    <source>
        <strain evidence="2 3">CA13</strain>
    </source>
</reference>
<sequence length="112" mass="11814">MIKYPGGTIAFWSVVYILVATPLAYSKFADGKFGLGFLVATLPIGCALIWFRVRPVKWLVATYLGLAALRAIALLFTDGLDLEPALGAALGAYTAFQFAVWDGGPSSGSPVA</sequence>
<proteinExistence type="predicted"/>
<accession>A0A5C5Z407</accession>
<dbReference type="EMBL" id="SJPJ01000001">
    <property type="protein sequence ID" value="TWT81717.1"/>
    <property type="molecule type" value="Genomic_DNA"/>
</dbReference>
<evidence type="ECO:0000313" key="2">
    <source>
        <dbReference type="EMBL" id="TWT81717.1"/>
    </source>
</evidence>
<feature type="transmembrane region" description="Helical" evidence="1">
    <location>
        <begin position="58"/>
        <end position="76"/>
    </location>
</feature>
<keyword evidence="1" id="KW-0812">Transmembrane</keyword>
<keyword evidence="1" id="KW-1133">Transmembrane helix</keyword>